<keyword evidence="2" id="KW-1185">Reference proteome</keyword>
<protein>
    <submittedName>
        <fullName evidence="1">Uncharacterized protein</fullName>
    </submittedName>
</protein>
<evidence type="ECO:0000313" key="2">
    <source>
        <dbReference type="Proteomes" id="UP001557470"/>
    </source>
</evidence>
<dbReference type="Proteomes" id="UP001557470">
    <property type="component" value="Unassembled WGS sequence"/>
</dbReference>
<dbReference type="EMBL" id="JAGEUA010000002">
    <property type="protein sequence ID" value="KAL1006611.1"/>
    <property type="molecule type" value="Genomic_DNA"/>
</dbReference>
<sequence>MAASRETLLRPVVSGPLYEGRMASSTLGIGRGMARKSGAGFQPGMCWTPHSRTGAPHCCNCASGGGYCQHYGRSWSSPCWCEQDQAVRFSCLLTSPFFISHSASSSTCVLLCCLYADEGVVSDCSLVLCCHVATCYVDHYSV</sequence>
<organism evidence="1 2">
    <name type="scientific">Umbra pygmaea</name>
    <name type="common">Eastern mudminnow</name>
    <dbReference type="NCBI Taxonomy" id="75934"/>
    <lineage>
        <taxon>Eukaryota</taxon>
        <taxon>Metazoa</taxon>
        <taxon>Chordata</taxon>
        <taxon>Craniata</taxon>
        <taxon>Vertebrata</taxon>
        <taxon>Euteleostomi</taxon>
        <taxon>Actinopterygii</taxon>
        <taxon>Neopterygii</taxon>
        <taxon>Teleostei</taxon>
        <taxon>Protacanthopterygii</taxon>
        <taxon>Esociformes</taxon>
        <taxon>Umbridae</taxon>
        <taxon>Umbra</taxon>
    </lineage>
</organism>
<reference evidence="1 2" key="1">
    <citation type="submission" date="2024-06" db="EMBL/GenBank/DDBJ databases">
        <authorList>
            <person name="Pan Q."/>
            <person name="Wen M."/>
            <person name="Jouanno E."/>
            <person name="Zahm M."/>
            <person name="Klopp C."/>
            <person name="Cabau C."/>
            <person name="Louis A."/>
            <person name="Berthelot C."/>
            <person name="Parey E."/>
            <person name="Roest Crollius H."/>
            <person name="Montfort J."/>
            <person name="Robinson-Rechavi M."/>
            <person name="Bouchez O."/>
            <person name="Lampietro C."/>
            <person name="Lopez Roques C."/>
            <person name="Donnadieu C."/>
            <person name="Postlethwait J."/>
            <person name="Bobe J."/>
            <person name="Verreycken H."/>
            <person name="Guiguen Y."/>
        </authorList>
    </citation>
    <scope>NUCLEOTIDE SEQUENCE [LARGE SCALE GENOMIC DNA]</scope>
    <source>
        <strain evidence="1">Up_M1</strain>
        <tissue evidence="1">Testis</tissue>
    </source>
</reference>
<comment type="caution">
    <text evidence="1">The sequence shown here is derived from an EMBL/GenBank/DDBJ whole genome shotgun (WGS) entry which is preliminary data.</text>
</comment>
<dbReference type="AlphaFoldDB" id="A0ABD0XX37"/>
<gene>
    <name evidence="1" type="ORF">UPYG_G00074430</name>
</gene>
<accession>A0ABD0XX37</accession>
<name>A0ABD0XX37_UMBPY</name>
<proteinExistence type="predicted"/>
<evidence type="ECO:0000313" key="1">
    <source>
        <dbReference type="EMBL" id="KAL1006611.1"/>
    </source>
</evidence>